<comment type="caution">
    <text evidence="2">The sequence shown here is derived from an EMBL/GenBank/DDBJ whole genome shotgun (WGS) entry which is preliminary data.</text>
</comment>
<feature type="transmembrane region" description="Helical" evidence="1">
    <location>
        <begin position="53"/>
        <end position="74"/>
    </location>
</feature>
<protein>
    <submittedName>
        <fullName evidence="2">Uncharacterized protein</fullName>
    </submittedName>
</protein>
<evidence type="ECO:0000313" key="2">
    <source>
        <dbReference type="EMBL" id="TOZ04454.1"/>
    </source>
</evidence>
<accession>A0AAJ5FJZ8</accession>
<gene>
    <name evidence="2" type="ORF">DIS17_05715</name>
</gene>
<dbReference type="EMBL" id="QFDK01000005">
    <property type="protein sequence ID" value="TOZ04454.1"/>
    <property type="molecule type" value="Genomic_DNA"/>
</dbReference>
<dbReference type="Proteomes" id="UP000785759">
    <property type="component" value="Unassembled WGS sequence"/>
</dbReference>
<evidence type="ECO:0000313" key="3">
    <source>
        <dbReference type="Proteomes" id="UP000785759"/>
    </source>
</evidence>
<name>A0AAJ5FJZ8_LEVBR</name>
<organism evidence="2 3">
    <name type="scientific">Levilactobacillus brevis</name>
    <name type="common">Lactobacillus brevis</name>
    <dbReference type="NCBI Taxonomy" id="1580"/>
    <lineage>
        <taxon>Bacteria</taxon>
        <taxon>Bacillati</taxon>
        <taxon>Bacillota</taxon>
        <taxon>Bacilli</taxon>
        <taxon>Lactobacillales</taxon>
        <taxon>Lactobacillaceae</taxon>
        <taxon>Levilactobacillus</taxon>
    </lineage>
</organism>
<evidence type="ECO:0000256" key="1">
    <source>
        <dbReference type="SAM" id="Phobius"/>
    </source>
</evidence>
<proteinExistence type="predicted"/>
<sequence length="197" mass="21645">MEGMDMANTKNSQAAKIRQQIITWLQDEHETEAVSAEKFPGIRGIRAVKLRQMLGALGFATTVVMGAVSAAPSIDHRIKKAALKPREVYYYFDASTATPEKKQPVTATPSTATVVPTVTSAFTSTGITAIPAFAVLQQTSQSLNQQIDDLLIAAQQQRPLRDLDINFLTEFAAQVTKQNELLQNFATQSKIDQLRHN</sequence>
<dbReference type="AlphaFoldDB" id="A0AAJ5FJZ8"/>
<keyword evidence="1" id="KW-0472">Membrane</keyword>
<keyword evidence="1" id="KW-1133">Transmembrane helix</keyword>
<reference evidence="2" key="1">
    <citation type="submission" date="2018-05" db="EMBL/GenBank/DDBJ databases">
        <title>Genome Comparison of Lactic Acid Bacteria Isolated from non-Wheat Sourdough.</title>
        <authorList>
            <person name="Rice T."/>
            <person name="Axel C."/>
            <person name="Lynch K.M."/>
            <person name="Benz C."/>
            <person name="Arendt E.K."/>
            <person name="Coffey A."/>
        </authorList>
    </citation>
    <scope>NUCLEOTIDE SEQUENCE</scope>
    <source>
        <strain evidence="2">TR055</strain>
    </source>
</reference>
<keyword evidence="1" id="KW-0812">Transmembrane</keyword>